<dbReference type="Gene3D" id="1.10.260.40">
    <property type="entry name" value="lambda repressor-like DNA-binding domains"/>
    <property type="match status" value="1"/>
</dbReference>
<dbReference type="SUPFAM" id="SSF47413">
    <property type="entry name" value="lambda repressor-like DNA-binding domains"/>
    <property type="match status" value="1"/>
</dbReference>
<dbReference type="SUPFAM" id="SSF53822">
    <property type="entry name" value="Periplasmic binding protein-like I"/>
    <property type="match status" value="1"/>
</dbReference>
<dbReference type="PANTHER" id="PTHR30146:SF148">
    <property type="entry name" value="HTH-TYPE TRANSCRIPTIONAL REPRESSOR PURR-RELATED"/>
    <property type="match status" value="1"/>
</dbReference>
<dbReference type="CDD" id="cd01392">
    <property type="entry name" value="HTH_LacI"/>
    <property type="match status" value="1"/>
</dbReference>
<dbReference type="EMBL" id="VULZ01000015">
    <property type="protein sequence ID" value="MSS15751.1"/>
    <property type="molecule type" value="Genomic_DNA"/>
</dbReference>
<evidence type="ECO:0000313" key="6">
    <source>
        <dbReference type="EMBL" id="MSS15751.1"/>
    </source>
</evidence>
<name>A0A6L5X5X5_9FIRM</name>
<proteinExistence type="predicted"/>
<dbReference type="GO" id="GO:0003700">
    <property type="term" value="F:DNA-binding transcription factor activity"/>
    <property type="evidence" value="ECO:0007669"/>
    <property type="project" value="TreeGrafter"/>
</dbReference>
<organism evidence="6 7">
    <name type="scientific">Porcincola intestinalis</name>
    <dbReference type="NCBI Taxonomy" id="2606632"/>
    <lineage>
        <taxon>Bacteria</taxon>
        <taxon>Bacillati</taxon>
        <taxon>Bacillota</taxon>
        <taxon>Clostridia</taxon>
        <taxon>Lachnospirales</taxon>
        <taxon>Lachnospiraceae</taxon>
        <taxon>Porcincola</taxon>
    </lineage>
</organism>
<feature type="domain" description="HTH lacI-type" evidence="5">
    <location>
        <begin position="5"/>
        <end position="59"/>
    </location>
</feature>
<evidence type="ECO:0000256" key="3">
    <source>
        <dbReference type="ARBA" id="ARBA00023125"/>
    </source>
</evidence>
<dbReference type="Proteomes" id="UP000481852">
    <property type="component" value="Unassembled WGS sequence"/>
</dbReference>
<dbReference type="InterPro" id="IPR000843">
    <property type="entry name" value="HTH_LacI"/>
</dbReference>
<keyword evidence="1" id="KW-0678">Repressor</keyword>
<dbReference type="PANTHER" id="PTHR30146">
    <property type="entry name" value="LACI-RELATED TRANSCRIPTIONAL REPRESSOR"/>
    <property type="match status" value="1"/>
</dbReference>
<evidence type="ECO:0000256" key="1">
    <source>
        <dbReference type="ARBA" id="ARBA00022491"/>
    </source>
</evidence>
<dbReference type="AlphaFoldDB" id="A0A6L5X5X5"/>
<evidence type="ECO:0000259" key="5">
    <source>
        <dbReference type="PROSITE" id="PS50932"/>
    </source>
</evidence>
<evidence type="ECO:0000256" key="4">
    <source>
        <dbReference type="ARBA" id="ARBA00023163"/>
    </source>
</evidence>
<dbReference type="InterPro" id="IPR010982">
    <property type="entry name" value="Lambda_DNA-bd_dom_sf"/>
</dbReference>
<keyword evidence="3" id="KW-0238">DNA-binding</keyword>
<dbReference type="RefSeq" id="WP_154526919.1">
    <property type="nucleotide sequence ID" value="NZ_JAQYJL010000007.1"/>
</dbReference>
<sequence length="345" mass="37954">MGKAVRLSDIAKRTGVSTVTVSKALSGQKGVSERKRDEIRKLAADMGYQKTMVAPGQKKSYTIGVVVPENLFSGRQSYYWAYFQELSRKARDRGNLPVLEVVSEKEQDGSRVPGLIQGGQVRGVIFLGSFREKYGKAMVDATKVPYLFLDAPGIGDGKDSIVTDNLRMAYQLTNYLFSMGHRKIGFIGTRTLTDAVDDRFLGYIKSLMAHGVQVNPAYVLDDRDPKTGDFNPERYFNIDREDMPTAYLCSTDTSASCFAARLQQDGLTVPKDVSLAGFEDFLPDHLSGLQLTSCRVNLEEIAEKAVTTLVRKIEGTLYTPGTFEVSGTLSFGSSVKKIGKAVSFV</sequence>
<dbReference type="Pfam" id="PF13377">
    <property type="entry name" value="Peripla_BP_3"/>
    <property type="match status" value="1"/>
</dbReference>
<dbReference type="SMART" id="SM00354">
    <property type="entry name" value="HTH_LACI"/>
    <property type="match status" value="1"/>
</dbReference>
<gene>
    <name evidence="6" type="ORF">FYJ35_12055</name>
</gene>
<reference evidence="6 7" key="1">
    <citation type="submission" date="2019-08" db="EMBL/GenBank/DDBJ databases">
        <title>In-depth cultivation of the pig gut microbiome towards novel bacterial diversity and tailored functional studies.</title>
        <authorList>
            <person name="Wylensek D."/>
            <person name="Hitch T.C.A."/>
            <person name="Clavel T."/>
        </authorList>
    </citation>
    <scope>NUCLEOTIDE SEQUENCE [LARGE SCALE GENOMIC DNA]</scope>
    <source>
        <strain evidence="6 7">Oil+RF-744-WCA-WT-11</strain>
    </source>
</reference>
<evidence type="ECO:0000256" key="2">
    <source>
        <dbReference type="ARBA" id="ARBA00023015"/>
    </source>
</evidence>
<evidence type="ECO:0000313" key="7">
    <source>
        <dbReference type="Proteomes" id="UP000481852"/>
    </source>
</evidence>
<dbReference type="InterPro" id="IPR028082">
    <property type="entry name" value="Peripla_BP_I"/>
</dbReference>
<dbReference type="Pfam" id="PF00356">
    <property type="entry name" value="LacI"/>
    <property type="match status" value="1"/>
</dbReference>
<keyword evidence="7" id="KW-1185">Reference proteome</keyword>
<keyword evidence="4" id="KW-0804">Transcription</keyword>
<dbReference type="GO" id="GO:0000976">
    <property type="term" value="F:transcription cis-regulatory region binding"/>
    <property type="evidence" value="ECO:0007669"/>
    <property type="project" value="TreeGrafter"/>
</dbReference>
<dbReference type="PROSITE" id="PS00356">
    <property type="entry name" value="HTH_LACI_1"/>
    <property type="match status" value="1"/>
</dbReference>
<protein>
    <submittedName>
        <fullName evidence="6">LacI family transcriptional regulator</fullName>
    </submittedName>
</protein>
<accession>A0A6L5X5X5</accession>
<dbReference type="Gene3D" id="3.40.50.2300">
    <property type="match status" value="2"/>
</dbReference>
<keyword evidence="2" id="KW-0805">Transcription regulation</keyword>
<dbReference type="InterPro" id="IPR046335">
    <property type="entry name" value="LacI/GalR-like_sensor"/>
</dbReference>
<dbReference type="PROSITE" id="PS50932">
    <property type="entry name" value="HTH_LACI_2"/>
    <property type="match status" value="1"/>
</dbReference>
<comment type="caution">
    <text evidence="6">The sequence shown here is derived from an EMBL/GenBank/DDBJ whole genome shotgun (WGS) entry which is preliminary data.</text>
</comment>